<evidence type="ECO:0000313" key="2">
    <source>
        <dbReference type="Proteomes" id="UP000279600"/>
    </source>
</evidence>
<reference evidence="1 2" key="1">
    <citation type="submission" date="2018-12" db="EMBL/GenBank/DDBJ databases">
        <title>Complete genome of Nonlabens sp. MJ115.</title>
        <authorList>
            <person name="Choi H.S."/>
            <person name="Jung J."/>
        </authorList>
    </citation>
    <scope>NUCLEOTIDE SEQUENCE [LARGE SCALE GENOMIC DNA]</scope>
    <source>
        <strain evidence="1 2">MJ115</strain>
    </source>
</reference>
<sequence length="118" mass="13570">MKNIIVIAALMIGTLAYAQEIKPKFEKMDDGLLKATYFHDNGEIAQEGTFLDKQRHGEWISYDQDGKKTAQAQYTLNQKTGKWFFWHNDLLTEVDYNGDQIVSVNKWVDQDAVASNRP</sequence>
<dbReference type="KEGG" id="noj:EJ995_01395"/>
<dbReference type="InterPro" id="IPR011652">
    <property type="entry name" value="MORN_2"/>
</dbReference>
<proteinExistence type="predicted"/>
<dbReference type="Pfam" id="PF07661">
    <property type="entry name" value="MORN_2"/>
    <property type="match status" value="2"/>
</dbReference>
<dbReference type="Proteomes" id="UP000279600">
    <property type="component" value="Chromosome"/>
</dbReference>
<protein>
    <submittedName>
        <fullName evidence="1">Nicotinic acid mononucleotide adenyltransferase</fullName>
    </submittedName>
</protein>
<dbReference type="GO" id="GO:0016740">
    <property type="term" value="F:transferase activity"/>
    <property type="evidence" value="ECO:0007669"/>
    <property type="project" value="UniProtKB-KW"/>
</dbReference>
<dbReference type="EMBL" id="CP034549">
    <property type="protein sequence ID" value="AZQ42953.1"/>
    <property type="molecule type" value="Genomic_DNA"/>
</dbReference>
<gene>
    <name evidence="1" type="ORF">EJ995_01395</name>
</gene>
<dbReference type="OrthoDB" id="1467310at2"/>
<dbReference type="SUPFAM" id="SSF82185">
    <property type="entry name" value="Histone H3 K4-specific methyltransferase SET7/9 N-terminal domain"/>
    <property type="match status" value="1"/>
</dbReference>
<dbReference type="RefSeq" id="WP_126444890.1">
    <property type="nucleotide sequence ID" value="NZ_CP034549.1"/>
</dbReference>
<name>A0A3S9MUX4_9FLAO</name>
<dbReference type="AlphaFoldDB" id="A0A3S9MUX4"/>
<dbReference type="Gene3D" id="2.20.110.10">
    <property type="entry name" value="Histone H3 K4-specific methyltransferase SET7/9 N-terminal domain"/>
    <property type="match status" value="1"/>
</dbReference>
<organism evidence="1 2">
    <name type="scientific">Nonlabens ponticola</name>
    <dbReference type="NCBI Taxonomy" id="2496866"/>
    <lineage>
        <taxon>Bacteria</taxon>
        <taxon>Pseudomonadati</taxon>
        <taxon>Bacteroidota</taxon>
        <taxon>Flavobacteriia</taxon>
        <taxon>Flavobacteriales</taxon>
        <taxon>Flavobacteriaceae</taxon>
        <taxon>Nonlabens</taxon>
    </lineage>
</organism>
<keyword evidence="2" id="KW-1185">Reference proteome</keyword>
<accession>A0A3S9MUX4</accession>
<keyword evidence="1" id="KW-0808">Transferase</keyword>
<evidence type="ECO:0000313" key="1">
    <source>
        <dbReference type="EMBL" id="AZQ42953.1"/>
    </source>
</evidence>